<dbReference type="Pfam" id="PF01370">
    <property type="entry name" value="Epimerase"/>
    <property type="match status" value="1"/>
</dbReference>
<feature type="domain" description="NAD-dependent epimerase/dehydratase" evidence="2">
    <location>
        <begin position="3"/>
        <end position="233"/>
    </location>
</feature>
<gene>
    <name evidence="3" type="ORF">BBD40_18615</name>
</gene>
<evidence type="ECO:0000259" key="2">
    <source>
        <dbReference type="Pfam" id="PF01370"/>
    </source>
</evidence>
<reference evidence="3 4" key="1">
    <citation type="submission" date="2016-12" db="EMBL/GenBank/DDBJ databases">
        <title>Genome sequencing and description of Paenibacillus sp. nov. from high altitude lake in the Indian Trans- Himalayas.</title>
        <authorList>
            <person name="Kiran S."/>
            <person name="Swarnkar M.K."/>
            <person name="Rana A."/>
            <person name="Tewari R."/>
            <person name="Gulati A."/>
        </authorList>
    </citation>
    <scope>NUCLEOTIDE SEQUENCE [LARGE SCALE GENOMIC DNA]</scope>
    <source>
        <strain evidence="3 4">IHBB 9951</strain>
    </source>
</reference>
<proteinExistence type="inferred from homology"/>
<keyword evidence="4" id="KW-1185">Reference proteome</keyword>
<comment type="similarity">
    <text evidence="1">Belongs to the NAD(P)-dependent epimerase/dehydratase family.</text>
</comment>
<sequence length="307" mass="34908">MNILVTGGAGFIGSHVVDELIRLGHNVMIADNLVRGNEANINTKAHFELIDVRSHEIEVLFESFKPEIVYHFAAQISVQSSMENPLHDADVNILGTLRILEACAKHKVRKIIYPSSAAIYGSPEQLPIEENDRKNGESNYALSKYFPEKYIELFSKIYGMEYTILRYSNVYGPRQSHVGEGGVISIFMDNFINRTDSIIYGDGEQTRDFIYIKDVVKANIQCLTRGRNTIYNISSMSRTSINELYRLFCSIFEVSKVPVYRAQKQGEVKHSILDNGKAISELDWYPEYNVEKGLLDTIEAVDNKLYN</sequence>
<dbReference type="Gene3D" id="3.40.50.720">
    <property type="entry name" value="NAD(P)-binding Rossmann-like Domain"/>
    <property type="match status" value="1"/>
</dbReference>
<accession>A0ABX3K2M6</accession>
<dbReference type="RefSeq" id="WP_077568348.1">
    <property type="nucleotide sequence ID" value="NZ_MRVI01000001.1"/>
</dbReference>
<evidence type="ECO:0000256" key="1">
    <source>
        <dbReference type="ARBA" id="ARBA00007637"/>
    </source>
</evidence>
<dbReference type="SUPFAM" id="SSF51735">
    <property type="entry name" value="NAD(P)-binding Rossmann-fold domains"/>
    <property type="match status" value="1"/>
</dbReference>
<comment type="caution">
    <text evidence="3">The sequence shown here is derived from an EMBL/GenBank/DDBJ whole genome shotgun (WGS) entry which is preliminary data.</text>
</comment>
<dbReference type="PANTHER" id="PTHR43000">
    <property type="entry name" value="DTDP-D-GLUCOSE 4,6-DEHYDRATASE-RELATED"/>
    <property type="match status" value="1"/>
</dbReference>
<name>A0ABX3K2M6_9BACL</name>
<dbReference type="InterPro" id="IPR001509">
    <property type="entry name" value="Epimerase_deHydtase"/>
</dbReference>
<dbReference type="InterPro" id="IPR036291">
    <property type="entry name" value="NAD(P)-bd_dom_sf"/>
</dbReference>
<organism evidence="3 4">
    <name type="scientific">Paenibacillus ihbetae</name>
    <dbReference type="NCBI Taxonomy" id="1870820"/>
    <lineage>
        <taxon>Bacteria</taxon>
        <taxon>Bacillati</taxon>
        <taxon>Bacillota</taxon>
        <taxon>Bacilli</taxon>
        <taxon>Bacillales</taxon>
        <taxon>Paenibacillaceae</taxon>
        <taxon>Paenibacillus</taxon>
    </lineage>
</organism>
<evidence type="ECO:0000313" key="4">
    <source>
        <dbReference type="Proteomes" id="UP000189059"/>
    </source>
</evidence>
<evidence type="ECO:0000313" key="3">
    <source>
        <dbReference type="EMBL" id="OOC63685.1"/>
    </source>
</evidence>
<protein>
    <submittedName>
        <fullName evidence="3">UDP-glucose 4-epimerase</fullName>
    </submittedName>
</protein>
<dbReference type="Proteomes" id="UP000189059">
    <property type="component" value="Unassembled WGS sequence"/>
</dbReference>
<dbReference type="EMBL" id="MRVI01000001">
    <property type="protein sequence ID" value="OOC63685.1"/>
    <property type="molecule type" value="Genomic_DNA"/>
</dbReference>